<dbReference type="Pfam" id="PF09012">
    <property type="entry name" value="FeoC"/>
    <property type="match status" value="1"/>
</dbReference>
<dbReference type="InterPro" id="IPR015102">
    <property type="entry name" value="Tscrpt_reg_HTH_FeoC"/>
</dbReference>
<reference evidence="3 5" key="2">
    <citation type="submission" date="2018-12" db="EMBL/GenBank/DDBJ databases">
        <authorList>
            <consortium name="Pathogen Informatics"/>
        </authorList>
    </citation>
    <scope>NUCLEOTIDE SEQUENCE [LARGE SCALE GENOMIC DNA]</scope>
    <source>
        <strain evidence="3 5">NCTC12735</strain>
        <plasmid evidence="5">28</plasmid>
    </source>
</reference>
<organism evidence="2 4">
    <name type="scientific">Legionella adelaidensis</name>
    <dbReference type="NCBI Taxonomy" id="45056"/>
    <lineage>
        <taxon>Bacteria</taxon>
        <taxon>Pseudomonadati</taxon>
        <taxon>Pseudomonadota</taxon>
        <taxon>Gammaproteobacteria</taxon>
        <taxon>Legionellales</taxon>
        <taxon>Legionellaceae</taxon>
        <taxon>Legionella</taxon>
    </lineage>
</organism>
<evidence type="ECO:0000313" key="3">
    <source>
        <dbReference type="EMBL" id="VEH86245.1"/>
    </source>
</evidence>
<dbReference type="Proteomes" id="UP000054859">
    <property type="component" value="Unassembled WGS sequence"/>
</dbReference>
<name>A0A0W0R5X0_9GAMM</name>
<accession>A0A0W0R5X0</accession>
<dbReference type="InterPro" id="IPR036388">
    <property type="entry name" value="WH-like_DNA-bd_sf"/>
</dbReference>
<geneLocation type="plasmid" evidence="3 5">
    <name>28</name>
</geneLocation>
<dbReference type="Gene3D" id="1.10.10.10">
    <property type="entry name" value="Winged helix-like DNA-binding domain superfamily/Winged helix DNA-binding domain"/>
    <property type="match status" value="1"/>
</dbReference>
<feature type="domain" description="Transcriptional regulator HTH-type FeoC" evidence="1">
    <location>
        <begin position="1"/>
        <end position="64"/>
    </location>
</feature>
<keyword evidence="3" id="KW-0614">Plasmid</keyword>
<dbReference type="OrthoDB" id="467062at2"/>
<evidence type="ECO:0000313" key="5">
    <source>
        <dbReference type="Proteomes" id="UP000281170"/>
    </source>
</evidence>
<gene>
    <name evidence="2" type="ORF">Lade_1125</name>
    <name evidence="3" type="ORF">NCTC12735_01893</name>
</gene>
<dbReference type="InterPro" id="IPR036390">
    <property type="entry name" value="WH_DNA-bd_sf"/>
</dbReference>
<dbReference type="EMBL" id="LNKA01000001">
    <property type="protein sequence ID" value="KTC66467.1"/>
    <property type="molecule type" value="Genomic_DNA"/>
</dbReference>
<proteinExistence type="predicted"/>
<dbReference type="Proteomes" id="UP000281170">
    <property type="component" value="Plasmid 28"/>
</dbReference>
<dbReference type="EMBL" id="LR134437">
    <property type="protein sequence ID" value="VEH86245.1"/>
    <property type="molecule type" value="Genomic_DNA"/>
</dbReference>
<sequence>MLLKIRDFIYTQQVVSIQQLSREFNIDEVALLPMLAVWEKKGVIRACEDQDCQKSCGGCSKKPSFYRIC</sequence>
<dbReference type="AlphaFoldDB" id="A0A0W0R5X0"/>
<evidence type="ECO:0000259" key="1">
    <source>
        <dbReference type="Pfam" id="PF09012"/>
    </source>
</evidence>
<evidence type="ECO:0000313" key="4">
    <source>
        <dbReference type="Proteomes" id="UP000054859"/>
    </source>
</evidence>
<dbReference type="SUPFAM" id="SSF46785">
    <property type="entry name" value="Winged helix' DNA-binding domain"/>
    <property type="match status" value="1"/>
</dbReference>
<evidence type="ECO:0000313" key="2">
    <source>
        <dbReference type="EMBL" id="KTC66467.1"/>
    </source>
</evidence>
<keyword evidence="4" id="KW-1185">Reference proteome</keyword>
<dbReference type="RefSeq" id="WP_058462137.1">
    <property type="nucleotide sequence ID" value="NZ_CAAAHS010000002.1"/>
</dbReference>
<dbReference type="KEGG" id="ladl:NCTC12735_01893"/>
<protein>
    <submittedName>
        <fullName evidence="2">FeoC like transcriptional regulator</fullName>
    </submittedName>
</protein>
<dbReference type="STRING" id="45056.Lade_1125"/>
<reference evidence="2 4" key="1">
    <citation type="submission" date="2015-11" db="EMBL/GenBank/DDBJ databases">
        <title>Identification of large and diverse effector repertoires of 38 Legionella species.</title>
        <authorList>
            <person name="Burstein D."/>
            <person name="Amaro F."/>
            <person name="Zusman T."/>
            <person name="Lifshitz Z."/>
            <person name="Cohen O."/>
            <person name="Gilbert J.A."/>
            <person name="Pupko T."/>
            <person name="Shuman H.A."/>
            <person name="Segal G."/>
        </authorList>
    </citation>
    <scope>NUCLEOTIDE SEQUENCE [LARGE SCALE GENOMIC DNA]</scope>
    <source>
        <strain evidence="2 4">1762-AUS-E</strain>
    </source>
</reference>